<evidence type="ECO:0000256" key="5">
    <source>
        <dbReference type="PIRSR" id="PIRSR000185-2"/>
    </source>
</evidence>
<dbReference type="InterPro" id="IPR046346">
    <property type="entry name" value="Aminoacid_DH-like_N_sf"/>
</dbReference>
<feature type="binding site" evidence="5">
    <location>
        <position position="100"/>
    </location>
    <ligand>
        <name>substrate</name>
    </ligand>
</feature>
<reference evidence="9 10" key="1">
    <citation type="submission" date="2016-05" db="EMBL/GenBank/DDBJ databases">
        <authorList>
            <person name="Lavstsen T."/>
            <person name="Jespersen J.S."/>
        </authorList>
    </citation>
    <scope>NUCLEOTIDE SEQUENCE [LARGE SCALE GENOMIC DNA]</scope>
    <source>
        <strain evidence="9 10">B7-9</strain>
    </source>
</reference>
<dbReference type="GO" id="GO:0000166">
    <property type="term" value="F:nucleotide binding"/>
    <property type="evidence" value="ECO:0007669"/>
    <property type="project" value="UniProtKB-KW"/>
</dbReference>
<dbReference type="PRINTS" id="PR00082">
    <property type="entry name" value="GLFDHDRGNASE"/>
</dbReference>
<evidence type="ECO:0000256" key="2">
    <source>
        <dbReference type="ARBA" id="ARBA00023002"/>
    </source>
</evidence>
<keyword evidence="10" id="KW-1185">Reference proteome</keyword>
<dbReference type="PANTHER" id="PTHR11606:SF13">
    <property type="entry name" value="GLUTAMATE DEHYDROGENASE 1, MITOCHONDRIAL"/>
    <property type="match status" value="1"/>
</dbReference>
<dbReference type="RefSeq" id="WP_097653316.1">
    <property type="nucleotide sequence ID" value="NZ_LYXE01000090.1"/>
</dbReference>
<dbReference type="GO" id="GO:0004352">
    <property type="term" value="F:glutamate dehydrogenase (NAD+) activity"/>
    <property type="evidence" value="ECO:0007669"/>
    <property type="project" value="TreeGrafter"/>
</dbReference>
<dbReference type="PROSITE" id="PS00074">
    <property type="entry name" value="GLFV_DEHYDROGENASE"/>
    <property type="match status" value="1"/>
</dbReference>
<sequence>MVFETLPDTTENLFTIAQRQFDRAADLLDLPAGLRGILRVPQRELSVNFPVKLDDGTTRMFTGYRVQHNLSRGPTKGGIRYHPSLTLDEVRALAMWMSWKCAVTHLPYGGAKGGVIVDPKQFSQHEIERLTRRYASEISLVIGPDRDIPAPDVNTNPQIMAWIMDTISMHQGYTVPAIVTGKPLTIGGSEGRHEATARGLVYILIEAVAHAGMNLAQTRVAIQGFGNAGASIARMLHALGATIVAVSDSQGGVYHPRGLDPAAVALHKEATGSVVDYPEGDQISNATLIELDCDILIPAALAQSINSARAPHVRARIVAEAANGPTTPEADEILFDQGVMVVPDILAGAGGVTVSYFEWVQGLQSFFWSEREVNAQLERVMQRSFHQVVQMAQQHQISLRTAAGALAVRRVADAVATRGIYP</sequence>
<dbReference type="Pfam" id="PF02812">
    <property type="entry name" value="ELFV_dehydrog_N"/>
    <property type="match status" value="1"/>
</dbReference>
<dbReference type="CDD" id="cd01076">
    <property type="entry name" value="NAD_bind_1_Glu_DH"/>
    <property type="match status" value="1"/>
</dbReference>
<dbReference type="PANTHER" id="PTHR11606">
    <property type="entry name" value="GLUTAMATE DEHYDROGENASE"/>
    <property type="match status" value="1"/>
</dbReference>
<comment type="similarity">
    <text evidence="1 3 7">Belongs to the Glu/Leu/Phe/Val dehydrogenases family.</text>
</comment>
<feature type="binding site" evidence="5">
    <location>
        <position position="76"/>
    </location>
    <ligand>
        <name>substrate</name>
    </ligand>
</feature>
<dbReference type="InterPro" id="IPR014362">
    <property type="entry name" value="Glu_DH"/>
</dbReference>
<evidence type="ECO:0000256" key="3">
    <source>
        <dbReference type="PIRNR" id="PIRNR000185"/>
    </source>
</evidence>
<evidence type="ECO:0000313" key="10">
    <source>
        <dbReference type="Proteomes" id="UP000220922"/>
    </source>
</evidence>
<accession>A0A2H3KNB5</accession>
<gene>
    <name evidence="9" type="ORF">A9Q02_02730</name>
</gene>
<dbReference type="Gene3D" id="3.40.50.720">
    <property type="entry name" value="NAD(P)-binding Rossmann-like Domain"/>
    <property type="match status" value="1"/>
</dbReference>
<keyword evidence="5" id="KW-0520">NAD</keyword>
<dbReference type="GO" id="GO:0006538">
    <property type="term" value="P:L-glutamate catabolic process"/>
    <property type="evidence" value="ECO:0007669"/>
    <property type="project" value="TreeGrafter"/>
</dbReference>
<keyword evidence="5" id="KW-0547">Nucleotide-binding</keyword>
<dbReference type="Gene3D" id="3.40.50.10860">
    <property type="entry name" value="Leucine Dehydrogenase, chain A, domain 1"/>
    <property type="match status" value="1"/>
</dbReference>
<evidence type="ECO:0000256" key="7">
    <source>
        <dbReference type="RuleBase" id="RU004417"/>
    </source>
</evidence>
<protein>
    <recommendedName>
        <fullName evidence="3">Glutamate dehydrogenase</fullName>
    </recommendedName>
</protein>
<dbReference type="EMBL" id="LYXE01000090">
    <property type="protein sequence ID" value="PDV98864.1"/>
    <property type="molecule type" value="Genomic_DNA"/>
</dbReference>
<dbReference type="InterPro" id="IPR036291">
    <property type="entry name" value="NAD(P)-bd_dom_sf"/>
</dbReference>
<dbReference type="Pfam" id="PF00208">
    <property type="entry name" value="ELFV_dehydrog"/>
    <property type="match status" value="1"/>
</dbReference>
<evidence type="ECO:0000259" key="8">
    <source>
        <dbReference type="SMART" id="SM00839"/>
    </source>
</evidence>
<dbReference type="SUPFAM" id="SSF53223">
    <property type="entry name" value="Aminoacid dehydrogenase-like, N-terminal domain"/>
    <property type="match status" value="1"/>
</dbReference>
<dbReference type="FunFam" id="3.40.50.10860:FF:000003">
    <property type="entry name" value="Glutamate dehydrogenase"/>
    <property type="match status" value="1"/>
</dbReference>
<dbReference type="Proteomes" id="UP000220922">
    <property type="component" value="Unassembled WGS sequence"/>
</dbReference>
<evidence type="ECO:0000256" key="1">
    <source>
        <dbReference type="ARBA" id="ARBA00006382"/>
    </source>
</evidence>
<dbReference type="AlphaFoldDB" id="A0A2H3KNB5"/>
<evidence type="ECO:0000313" key="9">
    <source>
        <dbReference type="EMBL" id="PDV98864.1"/>
    </source>
</evidence>
<comment type="caution">
    <text evidence="9">The sequence shown here is derived from an EMBL/GenBank/DDBJ whole genome shotgun (WGS) entry which is preliminary data.</text>
</comment>
<dbReference type="OrthoDB" id="9803297at2"/>
<evidence type="ECO:0000256" key="6">
    <source>
        <dbReference type="PIRSR" id="PIRSR000185-3"/>
    </source>
</evidence>
<dbReference type="InterPro" id="IPR006096">
    <property type="entry name" value="Glu/Leu/Phe/Val/Trp_DH_C"/>
</dbReference>
<feature type="site" description="Important for catalysis" evidence="6">
    <location>
        <position position="152"/>
    </location>
</feature>
<keyword evidence="2 3" id="KW-0560">Oxidoreductase</keyword>
<feature type="active site" description="Proton donor" evidence="4">
    <location>
        <position position="112"/>
    </location>
</feature>
<feature type="domain" description="Glutamate/phenylalanine/leucine/valine/L-tryptophan dehydrogenase C-terminal" evidence="8">
    <location>
        <begin position="189"/>
        <end position="419"/>
    </location>
</feature>
<organism evidence="9 10">
    <name type="scientific">Candidatus Chloroploca asiatica</name>
    <dbReference type="NCBI Taxonomy" id="1506545"/>
    <lineage>
        <taxon>Bacteria</taxon>
        <taxon>Bacillati</taxon>
        <taxon>Chloroflexota</taxon>
        <taxon>Chloroflexia</taxon>
        <taxon>Chloroflexales</taxon>
        <taxon>Chloroflexineae</taxon>
        <taxon>Oscillochloridaceae</taxon>
        <taxon>Candidatus Chloroploca</taxon>
    </lineage>
</organism>
<proteinExistence type="inferred from homology"/>
<name>A0A2H3KNB5_9CHLR</name>
<dbReference type="InterPro" id="IPR033524">
    <property type="entry name" value="Glu/Leu/Phe/Val_DH_AS"/>
</dbReference>
<feature type="binding site" evidence="5">
    <location>
        <position position="227"/>
    </location>
    <ligand>
        <name>NAD(+)</name>
        <dbReference type="ChEBI" id="CHEBI:57540"/>
    </ligand>
</feature>
<dbReference type="InterPro" id="IPR006097">
    <property type="entry name" value="Glu/Leu/Phe/Val/Trp_DH_dimer"/>
</dbReference>
<dbReference type="SUPFAM" id="SSF51735">
    <property type="entry name" value="NAD(P)-binding Rossmann-fold domains"/>
    <property type="match status" value="1"/>
</dbReference>
<evidence type="ECO:0000256" key="4">
    <source>
        <dbReference type="PIRSR" id="PIRSR000185-1"/>
    </source>
</evidence>
<dbReference type="InterPro" id="IPR033922">
    <property type="entry name" value="NAD_bind_Glu_DH"/>
</dbReference>
<dbReference type="PIRSF" id="PIRSF000185">
    <property type="entry name" value="Glu_DH"/>
    <property type="match status" value="1"/>
</dbReference>
<dbReference type="SMART" id="SM00839">
    <property type="entry name" value="ELFV_dehydrog"/>
    <property type="match status" value="1"/>
</dbReference>
<feature type="binding site" evidence="5">
    <location>
        <position position="355"/>
    </location>
    <ligand>
        <name>substrate</name>
    </ligand>
</feature>
<feature type="binding site" evidence="5">
    <location>
        <position position="196"/>
    </location>
    <ligand>
        <name>NAD(+)</name>
        <dbReference type="ChEBI" id="CHEBI:57540"/>
    </ligand>
</feature>
<dbReference type="InterPro" id="IPR006095">
    <property type="entry name" value="Glu/Leu/Phe/Val/Trp_DH"/>
</dbReference>